<evidence type="ECO:0000313" key="1">
    <source>
        <dbReference type="EMBL" id="CAH1776696.1"/>
    </source>
</evidence>
<accession>A0A8J1TFR0</accession>
<dbReference type="OrthoDB" id="10006218at2759"/>
<dbReference type="InterPro" id="IPR029063">
    <property type="entry name" value="SAM-dependent_MTases_sf"/>
</dbReference>
<comment type="caution">
    <text evidence="1">The sequence shown here is derived from an EMBL/GenBank/DDBJ whole genome shotgun (WGS) entry which is preliminary data.</text>
</comment>
<gene>
    <name evidence="1" type="ORF">OFUS_LOCUS3848</name>
</gene>
<protein>
    <submittedName>
        <fullName evidence="1">Uncharacterized protein</fullName>
    </submittedName>
</protein>
<dbReference type="PANTHER" id="PTHR32026:SF10">
    <property type="entry name" value="METHYLTRANSFERASE-LIKE PROTEIN 24-RELATED"/>
    <property type="match status" value="1"/>
</dbReference>
<dbReference type="EMBL" id="CAIIXF020000002">
    <property type="protein sequence ID" value="CAH1776696.1"/>
    <property type="molecule type" value="Genomic_DNA"/>
</dbReference>
<sequence length="319" mass="36497">MRMGLKTTLVAAVTFLALTIWSRMFNYIHGSTPQQNLERANEVLMDTRDDWQIPHNFTREMLNATSIGDKWDILASYLENKQVWCPRQKRFGHEGDGGKDICVAHPFNLVHRQCTVYSFGIGDDFSFDDEIAKTCEVFSYDPTTKMKDHTRGQHVHFYNTGVKGVQSRLSKKYKMKTVLEIFQENKHLHTIIDVFKIDVEGSEWGVIKEMHKSGVLSQIKQISMEVHFSNKYEEYYQILQLLEEAGFQLFQSEPNLLTELLSKTTGRKEKFKIHLAAAVGNVTAKVSERRNSAASVEKLLAAEMIDRKVAVGNVTGELV</sequence>
<dbReference type="InterPro" id="IPR025714">
    <property type="entry name" value="Methyltranfer_dom"/>
</dbReference>
<proteinExistence type="predicted"/>
<dbReference type="PANTHER" id="PTHR32026">
    <property type="entry name" value="METHYLTRANSFERASE-LIKE PROTEIN 24"/>
    <property type="match status" value="1"/>
</dbReference>
<reference evidence="1" key="1">
    <citation type="submission" date="2022-03" db="EMBL/GenBank/DDBJ databases">
        <authorList>
            <person name="Martin C."/>
        </authorList>
    </citation>
    <scope>NUCLEOTIDE SEQUENCE</scope>
</reference>
<keyword evidence="2" id="KW-1185">Reference proteome</keyword>
<name>A0A8J1TFR0_OWEFU</name>
<dbReference type="Proteomes" id="UP000749559">
    <property type="component" value="Unassembled WGS sequence"/>
</dbReference>
<dbReference type="Gene3D" id="3.40.50.150">
    <property type="entry name" value="Vaccinia Virus protein VP39"/>
    <property type="match status" value="1"/>
</dbReference>
<evidence type="ECO:0000313" key="2">
    <source>
        <dbReference type="Proteomes" id="UP000749559"/>
    </source>
</evidence>
<dbReference type="SUPFAM" id="SSF53335">
    <property type="entry name" value="S-adenosyl-L-methionine-dependent methyltransferases"/>
    <property type="match status" value="1"/>
</dbReference>
<dbReference type="InterPro" id="IPR026913">
    <property type="entry name" value="METTL24"/>
</dbReference>
<organism evidence="1 2">
    <name type="scientific">Owenia fusiformis</name>
    <name type="common">Polychaete worm</name>
    <dbReference type="NCBI Taxonomy" id="6347"/>
    <lineage>
        <taxon>Eukaryota</taxon>
        <taxon>Metazoa</taxon>
        <taxon>Spiralia</taxon>
        <taxon>Lophotrochozoa</taxon>
        <taxon>Annelida</taxon>
        <taxon>Polychaeta</taxon>
        <taxon>Sedentaria</taxon>
        <taxon>Canalipalpata</taxon>
        <taxon>Sabellida</taxon>
        <taxon>Oweniida</taxon>
        <taxon>Oweniidae</taxon>
        <taxon>Owenia</taxon>
    </lineage>
</organism>
<dbReference type="Pfam" id="PF13383">
    <property type="entry name" value="Methyltransf_22"/>
    <property type="match status" value="1"/>
</dbReference>
<dbReference type="AlphaFoldDB" id="A0A8J1TFR0"/>